<evidence type="ECO:0000313" key="2">
    <source>
        <dbReference type="EMBL" id="GED96533.1"/>
    </source>
</evidence>
<protein>
    <recommendedName>
        <fullName evidence="4">Lipoprotein</fullName>
    </recommendedName>
</protein>
<sequence length="498" mass="52729">MIDDGPLWSRVSRRPREFVVLGAVVVVAILVVAWTLVGDSADRPASTAGSGPYSTALGNPNEPDAVLTSRATFPASSSAILVRDDAAPDVLARSAQAAQERRVPLLDVGPTSVQPVRNELARLGATSVAAIDPATIPDVGVGVSGLDGLRSPSSAPITDPTLVLISAGRGSEPARATAVAAGAVAAVVNGTDLLTNGDAVDFVKRHNPGRVIGIGGQFGTPALLSSHVEAARHAPELPGGGYTLFPGRRMVALYGSPGAPALGPLGRQNLPASIARAQRLAQSYQPFSKEKVIPAFEIIVTVASASPGVGNKYTNVIDPKTILPWVVEAGKAGVYVTLDLQPGRADFLSQAKMYTELLKYPHVGLALDSEWRLKPNQVHLTQIGSVEAAEVNRVADWLAALVRDNRLPQKLFVLHQFDSDMLANRNRISTANPELAVMIHADGHGTPPVKMSTWNRLLTGLQPGIVMGWKNFYTEDHPTFSPQQTMAVRPAPWFVSYQ</sequence>
<organism evidence="2 3">
    <name type="scientific">Gordonia crocea</name>
    <dbReference type="NCBI Taxonomy" id="589162"/>
    <lineage>
        <taxon>Bacteria</taxon>
        <taxon>Bacillati</taxon>
        <taxon>Actinomycetota</taxon>
        <taxon>Actinomycetes</taxon>
        <taxon>Mycobacteriales</taxon>
        <taxon>Gordoniaceae</taxon>
        <taxon>Gordonia</taxon>
    </lineage>
</organism>
<evidence type="ECO:0000256" key="1">
    <source>
        <dbReference type="SAM" id="Phobius"/>
    </source>
</evidence>
<comment type="caution">
    <text evidence="2">The sequence shown here is derived from an EMBL/GenBank/DDBJ whole genome shotgun (WGS) entry which is preliminary data.</text>
</comment>
<dbReference type="Proteomes" id="UP000444980">
    <property type="component" value="Unassembled WGS sequence"/>
</dbReference>
<dbReference type="EMBL" id="BJOU01000001">
    <property type="protein sequence ID" value="GED96533.1"/>
    <property type="molecule type" value="Genomic_DNA"/>
</dbReference>
<evidence type="ECO:0000313" key="3">
    <source>
        <dbReference type="Proteomes" id="UP000444980"/>
    </source>
</evidence>
<reference evidence="3" key="1">
    <citation type="submission" date="2019-06" db="EMBL/GenBank/DDBJ databases">
        <title>Gordonia isolated from sludge of a wastewater treatment plant.</title>
        <authorList>
            <person name="Tamura T."/>
            <person name="Aoyama K."/>
            <person name="Kang Y."/>
            <person name="Saito S."/>
            <person name="Akiyama N."/>
            <person name="Yazawa K."/>
            <person name="Gonoi T."/>
            <person name="Mikami Y."/>
        </authorList>
    </citation>
    <scope>NUCLEOTIDE SEQUENCE [LARGE SCALE GENOMIC DNA]</scope>
    <source>
        <strain evidence="3">NBRC 107697</strain>
    </source>
</reference>
<dbReference type="RefSeq" id="WP_228460651.1">
    <property type="nucleotide sequence ID" value="NZ_BJOU01000001.1"/>
</dbReference>
<proteinExistence type="predicted"/>
<feature type="transmembrane region" description="Helical" evidence="1">
    <location>
        <begin position="18"/>
        <end position="37"/>
    </location>
</feature>
<dbReference type="AlphaFoldDB" id="A0A7M3SV59"/>
<keyword evidence="1" id="KW-1133">Transmembrane helix</keyword>
<accession>A0A7M3SV59</accession>
<name>A0A7M3SV59_9ACTN</name>
<keyword evidence="3" id="KW-1185">Reference proteome</keyword>
<keyword evidence="1" id="KW-0812">Transmembrane</keyword>
<keyword evidence="1" id="KW-0472">Membrane</keyword>
<evidence type="ECO:0008006" key="4">
    <source>
        <dbReference type="Google" id="ProtNLM"/>
    </source>
</evidence>
<gene>
    <name evidence="2" type="ORF">nbrc107697_05720</name>
</gene>